<dbReference type="InterPro" id="IPR003838">
    <property type="entry name" value="ABC3_permease_C"/>
</dbReference>
<keyword evidence="3 7" id="KW-0812">Transmembrane</keyword>
<organism evidence="9 10">
    <name type="scientific">miscellaneous Crenarchaeota group-1 archaeon SG8-32-3</name>
    <dbReference type="NCBI Taxonomy" id="1685125"/>
    <lineage>
        <taxon>Archaea</taxon>
        <taxon>Candidatus Bathyarchaeota</taxon>
        <taxon>MCG-1</taxon>
    </lineage>
</organism>
<dbReference type="Proteomes" id="UP000054016">
    <property type="component" value="Unassembled WGS sequence"/>
</dbReference>
<feature type="transmembrane region" description="Helical" evidence="7">
    <location>
        <begin position="557"/>
        <end position="577"/>
    </location>
</feature>
<comment type="subcellular location">
    <subcellularLocation>
        <location evidence="1">Cell membrane</location>
        <topology evidence="1">Multi-pass membrane protein</topology>
    </subcellularLocation>
</comment>
<evidence type="ECO:0000256" key="1">
    <source>
        <dbReference type="ARBA" id="ARBA00004651"/>
    </source>
</evidence>
<feature type="transmembrane region" description="Helical" evidence="7">
    <location>
        <begin position="643"/>
        <end position="661"/>
    </location>
</feature>
<evidence type="ECO:0000313" key="10">
    <source>
        <dbReference type="Proteomes" id="UP000054016"/>
    </source>
</evidence>
<protein>
    <recommendedName>
        <fullName evidence="8">ABC3 transporter permease C-terminal domain-containing protein</fullName>
    </recommendedName>
</protein>
<dbReference type="GO" id="GO:0005886">
    <property type="term" value="C:plasma membrane"/>
    <property type="evidence" value="ECO:0007669"/>
    <property type="project" value="UniProtKB-SubCell"/>
</dbReference>
<evidence type="ECO:0000256" key="7">
    <source>
        <dbReference type="SAM" id="Phobius"/>
    </source>
</evidence>
<feature type="transmembrane region" description="Helical" evidence="7">
    <location>
        <begin position="700"/>
        <end position="722"/>
    </location>
</feature>
<comment type="caution">
    <text evidence="9">The sequence shown here is derived from an EMBL/GenBank/DDBJ whole genome shotgun (WGS) entry which is preliminary data.</text>
</comment>
<dbReference type="GO" id="GO:0022857">
    <property type="term" value="F:transmembrane transporter activity"/>
    <property type="evidence" value="ECO:0007669"/>
    <property type="project" value="TreeGrafter"/>
</dbReference>
<keyword evidence="2" id="KW-1003">Cell membrane</keyword>
<feature type="transmembrane region" description="Helical" evidence="7">
    <location>
        <begin position="451"/>
        <end position="476"/>
    </location>
</feature>
<feature type="transmembrane region" description="Helical" evidence="7">
    <location>
        <begin position="1188"/>
        <end position="1213"/>
    </location>
</feature>
<dbReference type="PANTHER" id="PTHR30572:SF4">
    <property type="entry name" value="ABC TRANSPORTER PERMEASE YTRF"/>
    <property type="match status" value="1"/>
</dbReference>
<feature type="transmembrane region" description="Helical" evidence="7">
    <location>
        <begin position="515"/>
        <end position="537"/>
    </location>
</feature>
<evidence type="ECO:0000256" key="6">
    <source>
        <dbReference type="ARBA" id="ARBA00038076"/>
    </source>
</evidence>
<evidence type="ECO:0000256" key="5">
    <source>
        <dbReference type="ARBA" id="ARBA00023136"/>
    </source>
</evidence>
<feature type="transmembrane region" description="Helical" evidence="7">
    <location>
        <begin position="673"/>
        <end position="694"/>
    </location>
</feature>
<dbReference type="PATRIC" id="fig|1685125.3.peg.474"/>
<evidence type="ECO:0000256" key="3">
    <source>
        <dbReference type="ARBA" id="ARBA00022692"/>
    </source>
</evidence>
<proteinExistence type="inferred from homology"/>
<evidence type="ECO:0000313" key="9">
    <source>
        <dbReference type="EMBL" id="KON31804.1"/>
    </source>
</evidence>
<evidence type="ECO:0000256" key="2">
    <source>
        <dbReference type="ARBA" id="ARBA00022475"/>
    </source>
</evidence>
<feature type="transmembrane region" description="Helical" evidence="7">
    <location>
        <begin position="603"/>
        <end position="623"/>
    </location>
</feature>
<reference evidence="10" key="1">
    <citation type="submission" date="2015-06" db="EMBL/GenBank/DDBJ databases">
        <title>New insights into the roles of widespread benthic archaea in carbon and nitrogen cycling.</title>
        <authorList>
            <person name="Lazar C.S."/>
            <person name="Baker B.J."/>
            <person name="Seitz K.W."/>
            <person name="Hyde A.S."/>
            <person name="Dick G.J."/>
            <person name="Hinrichs K.-U."/>
            <person name="Teske A.P."/>
        </authorList>
    </citation>
    <scope>NUCLEOTIDE SEQUENCE [LARGE SCALE GENOMIC DNA]</scope>
</reference>
<evidence type="ECO:0000259" key="8">
    <source>
        <dbReference type="Pfam" id="PF02687"/>
    </source>
</evidence>
<keyword evidence="4 7" id="KW-1133">Transmembrane helix</keyword>
<dbReference type="InterPro" id="IPR050250">
    <property type="entry name" value="Macrolide_Exporter_MacB"/>
</dbReference>
<dbReference type="Pfam" id="PF02687">
    <property type="entry name" value="FtsX"/>
    <property type="match status" value="2"/>
</dbReference>
<feature type="domain" description="ABC3 transporter permease C-terminal" evidence="8">
    <location>
        <begin position="463"/>
        <end position="584"/>
    </location>
</feature>
<dbReference type="AlphaFoldDB" id="A0A0M0BTK9"/>
<sequence>MGIKSSFMIAARSLMRRKTKNLSAILAVTLGVTLLVGIQITTDTLENAFLTSLLQNEGEVDFKVSNSTTTGYLTAGDKETITDIAPSAVGIMPELTMQVPAMLGSQYDDSVELAGISTNYPQAFGLFYDWKTGNEMDLDALLVSNTSILLSSKQAKKLGLDEGASLPISLTTEFTNTTGIVVEPPTISLTDWTVEPTAATTDYTLNSNPDSLSLELEQVAYPGMMPSLVALFKMNISMLSLADFDYINVTATGTSNVQVLLQFSLDDGSNFNVTSLEDKSLPVDVETLNSLSFDLSPYAERMLRGDAFLVVISVDGMPASIEISEIAFETSKPVISYSSKIERTELEVVGIFDSKRPGIGSQYSGAVLRLEHLQQWLSLQEREKELDRVSSYLVALQTNHFTSEISEEYLQEQVDIVEAAIPVAVDPDTGDSEKIYSVDSARLTFFSVAEIIMTLLSTILTALGLLITITGVLLITNVQLMNVEDREFQTGVMRAVGENRRGITMSMLIENVFQGILGGIFGLIGGLAFGQTVASYLVSLFGTGELSVQPIISQQVVIFSVIFGVALGIITGILPALRASRVNIVEALRGIKVTFEEKSGRNLVLLGVLAIAGGVFVLLINGVIDKSYEGIWLVEGWNTLDEWRNILIGAGLLFSGLGIVLSRFISRVKALNITALAVWGAPVFLFVVAMGEWIPDISGLAPDILIIGVAEIVIGSVLLVSVNLSPLMSALRTFLVKIKGLKGVGQIAPALISSHKTRSTLTFAIFAVILTLNVTVATLVPTNLSTIVETEQDSRGIDLVVSLNIPEANITGLSYVEELYKLDNHIVDVIGFKTYKSLTNYQSYLAFADPYSSEFDYQTDLLPLGYGEITSEQIRGNATDSLDSNWRYDFYLSSFPDDINQPPVADVTDEQLNEMSKQAWDLFFDNSYTMAAYNVSLSEILSEDRDLGDIDFTSFSGYAGYELEDVNVLRDENDSVIENPIVFTDSFLLPIGIQVWIPMNSSETGFPVYQAFTVAGRLDFQRAGGFPLSSFNFLGGGDFNFMDALGNIYMNKYWANQTSFLAEANGVTSTSKAPNQYNKFLIKTTYDMDDPRIQSIAQAIEEFTNTDDEGYRSLAEDNFYVASTTVLYSRIEQSLEMTQRVVSFLQIYVTFGLVIGAVGMAVISVRNVSERKREIGMMRAIGFPRTQVMLSVLLELVVLGIIGLAIGVVNGVLISVGFANMQGATLVIPWNDIAVYLGFITAIAMAAGAVPGWFASRIPPAEALRYVG</sequence>
<name>A0A0M0BTK9_9ARCH</name>
<dbReference type="EMBL" id="LFWV01000023">
    <property type="protein sequence ID" value="KON31804.1"/>
    <property type="molecule type" value="Genomic_DNA"/>
</dbReference>
<evidence type="ECO:0000256" key="4">
    <source>
        <dbReference type="ARBA" id="ARBA00022989"/>
    </source>
</evidence>
<comment type="similarity">
    <text evidence="6">Belongs to the ABC-4 integral membrane protein family.</text>
</comment>
<feature type="transmembrane region" description="Helical" evidence="7">
    <location>
        <begin position="1147"/>
        <end position="1168"/>
    </location>
</feature>
<dbReference type="PANTHER" id="PTHR30572">
    <property type="entry name" value="MEMBRANE COMPONENT OF TRANSPORTER-RELATED"/>
    <property type="match status" value="1"/>
</dbReference>
<accession>A0A0M0BTK9</accession>
<feature type="transmembrane region" description="Helical" evidence="7">
    <location>
        <begin position="761"/>
        <end position="780"/>
    </location>
</feature>
<gene>
    <name evidence="9" type="ORF">AC478_02105</name>
</gene>
<keyword evidence="5 7" id="KW-0472">Membrane</keyword>
<feature type="transmembrane region" description="Helical" evidence="7">
    <location>
        <begin position="1233"/>
        <end position="1255"/>
    </location>
</feature>
<feature type="domain" description="ABC3 transporter permease C-terminal" evidence="8">
    <location>
        <begin position="1149"/>
        <end position="1260"/>
    </location>
</feature>